<dbReference type="InterPro" id="IPR043760">
    <property type="entry name" value="PycTM_dom"/>
</dbReference>
<proteinExistence type="predicted"/>
<keyword evidence="6" id="KW-0051">Antiviral defense</keyword>
<accession>H0QVS2</accession>
<comment type="caution">
    <text evidence="10">The sequence shown here is derived from an EMBL/GenBank/DDBJ whole genome shotgun (WGS) entry which is preliminary data.</text>
</comment>
<dbReference type="STRING" id="1077974.GOEFS_017_00390"/>
<dbReference type="EMBL" id="BAEH01000017">
    <property type="protein sequence ID" value="GAB16923.1"/>
    <property type="molecule type" value="Genomic_DNA"/>
</dbReference>
<feature type="domain" description="Pycsar effector protein" evidence="9">
    <location>
        <begin position="11"/>
        <end position="162"/>
    </location>
</feature>
<feature type="transmembrane region" description="Helical" evidence="8">
    <location>
        <begin position="27"/>
        <end position="50"/>
    </location>
</feature>
<evidence type="ECO:0000256" key="6">
    <source>
        <dbReference type="ARBA" id="ARBA00023118"/>
    </source>
</evidence>
<evidence type="ECO:0000256" key="1">
    <source>
        <dbReference type="ARBA" id="ARBA00004236"/>
    </source>
</evidence>
<dbReference type="Proteomes" id="UP000035034">
    <property type="component" value="Unassembled WGS sequence"/>
</dbReference>
<keyword evidence="11" id="KW-1185">Reference proteome</keyword>
<dbReference type="GO" id="GO:0051607">
    <property type="term" value="P:defense response to virus"/>
    <property type="evidence" value="ECO:0007669"/>
    <property type="project" value="UniProtKB-KW"/>
</dbReference>
<keyword evidence="2" id="KW-1003">Cell membrane</keyword>
<evidence type="ECO:0000259" key="9">
    <source>
        <dbReference type="Pfam" id="PF18967"/>
    </source>
</evidence>
<dbReference type="GO" id="GO:0005886">
    <property type="term" value="C:plasma membrane"/>
    <property type="evidence" value="ECO:0007669"/>
    <property type="project" value="UniProtKB-SubCell"/>
</dbReference>
<keyword evidence="4" id="KW-0547">Nucleotide-binding</keyword>
<protein>
    <recommendedName>
        <fullName evidence="9">Pycsar effector protein domain-containing protein</fullName>
    </recommendedName>
</protein>
<feature type="transmembrane region" description="Helical" evidence="8">
    <location>
        <begin position="62"/>
        <end position="82"/>
    </location>
</feature>
<dbReference type="OrthoDB" id="5072650at2"/>
<evidence type="ECO:0000313" key="11">
    <source>
        <dbReference type="Proteomes" id="UP000035034"/>
    </source>
</evidence>
<keyword evidence="3 8" id="KW-0812">Transmembrane</keyword>
<name>H0QVS2_9ACTN</name>
<feature type="transmembrane region" description="Helical" evidence="8">
    <location>
        <begin position="141"/>
        <end position="162"/>
    </location>
</feature>
<sequence>MTPDSSPLEETMLAEARIDVAQADHKATLILTMLGVGGGALLAGVLAGSWKPAYYNAVGEVVWWFAAAAAAGSLVAAAAAVWPRWKKNDSNGHVFYWGHVATHTDVTALGVTLDHQQAQRSDRTRYQLFELSHIVAKKYRCVRAAMILAGLAGAVFGLAALIG</sequence>
<dbReference type="AlphaFoldDB" id="H0QVS2"/>
<keyword evidence="5 8" id="KW-1133">Transmembrane helix</keyword>
<evidence type="ECO:0000256" key="5">
    <source>
        <dbReference type="ARBA" id="ARBA00022989"/>
    </source>
</evidence>
<keyword evidence="7 8" id="KW-0472">Membrane</keyword>
<dbReference type="Pfam" id="PF18967">
    <property type="entry name" value="PycTM"/>
    <property type="match status" value="1"/>
</dbReference>
<dbReference type="eggNOG" id="ENOG5033ITZ">
    <property type="taxonomic scope" value="Bacteria"/>
</dbReference>
<evidence type="ECO:0000256" key="7">
    <source>
        <dbReference type="ARBA" id="ARBA00023136"/>
    </source>
</evidence>
<reference evidence="10 11" key="1">
    <citation type="submission" date="2011-12" db="EMBL/GenBank/DDBJ databases">
        <title>Whole genome shotgun sequence of Gordonia effusa NBRC 100432.</title>
        <authorList>
            <person name="Yoshida I."/>
            <person name="Takarada H."/>
            <person name="Hosoyama A."/>
            <person name="Tsuchikane K."/>
            <person name="Katsumata H."/>
            <person name="Yamazaki S."/>
            <person name="Fujita N."/>
        </authorList>
    </citation>
    <scope>NUCLEOTIDE SEQUENCE [LARGE SCALE GENOMIC DNA]</scope>
    <source>
        <strain evidence="10 11">NBRC 100432</strain>
    </source>
</reference>
<evidence type="ECO:0000256" key="3">
    <source>
        <dbReference type="ARBA" id="ARBA00022692"/>
    </source>
</evidence>
<evidence type="ECO:0000256" key="4">
    <source>
        <dbReference type="ARBA" id="ARBA00022741"/>
    </source>
</evidence>
<comment type="subcellular location">
    <subcellularLocation>
        <location evidence="1">Cell membrane</location>
    </subcellularLocation>
</comment>
<evidence type="ECO:0000256" key="2">
    <source>
        <dbReference type="ARBA" id="ARBA00022475"/>
    </source>
</evidence>
<gene>
    <name evidence="10" type="ORF">GOEFS_017_00390</name>
</gene>
<evidence type="ECO:0000256" key="8">
    <source>
        <dbReference type="SAM" id="Phobius"/>
    </source>
</evidence>
<dbReference type="GO" id="GO:0000166">
    <property type="term" value="F:nucleotide binding"/>
    <property type="evidence" value="ECO:0007669"/>
    <property type="project" value="UniProtKB-KW"/>
</dbReference>
<evidence type="ECO:0000313" key="10">
    <source>
        <dbReference type="EMBL" id="GAB16923.1"/>
    </source>
</evidence>
<dbReference type="RefSeq" id="WP_007316261.1">
    <property type="nucleotide sequence ID" value="NZ_BAEH01000017.1"/>
</dbReference>
<organism evidence="10 11">
    <name type="scientific">Gordonia effusa NBRC 100432</name>
    <dbReference type="NCBI Taxonomy" id="1077974"/>
    <lineage>
        <taxon>Bacteria</taxon>
        <taxon>Bacillati</taxon>
        <taxon>Actinomycetota</taxon>
        <taxon>Actinomycetes</taxon>
        <taxon>Mycobacteriales</taxon>
        <taxon>Gordoniaceae</taxon>
        <taxon>Gordonia</taxon>
    </lineage>
</organism>